<dbReference type="AlphaFoldDB" id="A0A0M4LIJ1"/>
<proteinExistence type="predicted"/>
<sequence length="98" mass="10802">MFDKIKKPVAAVLLTVTVLFGGAGMAFADTVYYKNTAVYWDYGRWLGVWSYSTVQSSFYEHQATANSEVSGWKLPGEKAEAKAFVGTGQAQAYWACRG</sequence>
<evidence type="ECO:0000313" key="1">
    <source>
        <dbReference type="EMBL" id="ALE09600.1"/>
    </source>
</evidence>
<organism evidence="1 2">
    <name type="scientific">Bifidobacterium longum subsp. infantis</name>
    <dbReference type="NCBI Taxonomy" id="1682"/>
    <lineage>
        <taxon>Bacteria</taxon>
        <taxon>Bacillati</taxon>
        <taxon>Actinomycetota</taxon>
        <taxon>Actinomycetes</taxon>
        <taxon>Bifidobacteriales</taxon>
        <taxon>Bifidobacteriaceae</taxon>
        <taxon>Bifidobacterium</taxon>
    </lineage>
</organism>
<gene>
    <name evidence="1" type="ORF">RY67_1582</name>
</gene>
<dbReference type="Proteomes" id="UP000067206">
    <property type="component" value="Chromosome"/>
</dbReference>
<dbReference type="EMBL" id="CP010411">
    <property type="protein sequence ID" value="ALE09600.1"/>
    <property type="molecule type" value="Genomic_DNA"/>
</dbReference>
<dbReference type="PATRIC" id="fig|1682.24.peg.1542"/>
<name>A0A0M4LIJ1_BIFLI</name>
<reference evidence="1 2" key="1">
    <citation type="submission" date="2014-12" db="EMBL/GenBank/DDBJ databases">
        <title>Complete genome sequence of Bifidobacterium longum subsp. infantis BT1.</title>
        <authorList>
            <person name="Kim J.F."/>
            <person name="Kwak M.-J."/>
        </authorList>
    </citation>
    <scope>NUCLEOTIDE SEQUENCE [LARGE SCALE GENOMIC DNA]</scope>
    <source>
        <strain evidence="1 2">BT1</strain>
    </source>
</reference>
<protein>
    <submittedName>
        <fullName evidence="1">Uncharacterized protein</fullName>
    </submittedName>
</protein>
<evidence type="ECO:0000313" key="2">
    <source>
        <dbReference type="Proteomes" id="UP000067206"/>
    </source>
</evidence>
<accession>A0A0M4LIJ1</accession>
<dbReference type="RefSeq" id="WP_060620843.1">
    <property type="nucleotide sequence ID" value="NZ_CP010411.1"/>
</dbReference>